<evidence type="ECO:0000313" key="2">
    <source>
        <dbReference type="EMBL" id="MBB4909403.1"/>
    </source>
</evidence>
<name>A0A7W7VGI6_9PSEU</name>
<evidence type="ECO:0000256" key="1">
    <source>
        <dbReference type="SAM" id="Phobius"/>
    </source>
</evidence>
<feature type="transmembrane region" description="Helical" evidence="1">
    <location>
        <begin position="181"/>
        <end position="202"/>
    </location>
</feature>
<evidence type="ECO:0008006" key="4">
    <source>
        <dbReference type="Google" id="ProtNLM"/>
    </source>
</evidence>
<keyword evidence="1" id="KW-0472">Membrane</keyword>
<feature type="transmembrane region" description="Helical" evidence="1">
    <location>
        <begin position="123"/>
        <end position="144"/>
    </location>
</feature>
<accession>A0A7W7VGI6</accession>
<organism evidence="2 3">
    <name type="scientific">Actinophytocola algeriensis</name>
    <dbReference type="NCBI Taxonomy" id="1768010"/>
    <lineage>
        <taxon>Bacteria</taxon>
        <taxon>Bacillati</taxon>
        <taxon>Actinomycetota</taxon>
        <taxon>Actinomycetes</taxon>
        <taxon>Pseudonocardiales</taxon>
        <taxon>Pseudonocardiaceae</taxon>
    </lineage>
</organism>
<keyword evidence="1" id="KW-0812">Transmembrane</keyword>
<keyword evidence="3" id="KW-1185">Reference proteome</keyword>
<gene>
    <name evidence="2" type="ORF">FHR82_005661</name>
</gene>
<comment type="caution">
    <text evidence="2">The sequence shown here is derived from an EMBL/GenBank/DDBJ whole genome shotgun (WGS) entry which is preliminary data.</text>
</comment>
<dbReference type="RefSeq" id="WP_221464395.1">
    <property type="nucleotide sequence ID" value="NZ_JACHJQ010000006.1"/>
</dbReference>
<feature type="transmembrane region" description="Helical" evidence="1">
    <location>
        <begin position="51"/>
        <end position="70"/>
    </location>
</feature>
<keyword evidence="1" id="KW-1133">Transmembrane helix</keyword>
<dbReference type="EMBL" id="JACHJQ010000006">
    <property type="protein sequence ID" value="MBB4909403.1"/>
    <property type="molecule type" value="Genomic_DNA"/>
</dbReference>
<sequence>MDVQVRVGGYAVIGFAAVIVAANVVAVSAGLPLPGAELAEVRDFFGASDAVGLSSAFTPLAWLLATVFGASAVTALWHAERVWALTGFAGVLLQNATFAALIATRLALTSGGDTATLWALHNGFFALNGTFLATALVGLSVAGVRAGLIRPWHAGLGYVAAALQFASASLAFTVVDGNLGFVGLAGWVLWVVWLVGYGVTLLRRNFPSRVHLAGPRP</sequence>
<dbReference type="AlphaFoldDB" id="A0A7W7VGI6"/>
<dbReference type="Proteomes" id="UP000520767">
    <property type="component" value="Unassembled WGS sequence"/>
</dbReference>
<proteinExistence type="predicted"/>
<protein>
    <recommendedName>
        <fullName evidence="4">DUF4386 family protein</fullName>
    </recommendedName>
</protein>
<feature type="transmembrane region" description="Helical" evidence="1">
    <location>
        <begin position="82"/>
        <end position="103"/>
    </location>
</feature>
<evidence type="ECO:0000313" key="3">
    <source>
        <dbReference type="Proteomes" id="UP000520767"/>
    </source>
</evidence>
<feature type="transmembrane region" description="Helical" evidence="1">
    <location>
        <begin position="156"/>
        <end position="175"/>
    </location>
</feature>
<reference evidence="2 3" key="1">
    <citation type="submission" date="2020-08" db="EMBL/GenBank/DDBJ databases">
        <title>Genomic Encyclopedia of Type Strains, Phase III (KMG-III): the genomes of soil and plant-associated and newly described type strains.</title>
        <authorList>
            <person name="Whitman W."/>
        </authorList>
    </citation>
    <scope>NUCLEOTIDE SEQUENCE [LARGE SCALE GENOMIC DNA]</scope>
    <source>
        <strain evidence="2 3">CECT 8960</strain>
    </source>
</reference>
<feature type="transmembrane region" description="Helical" evidence="1">
    <location>
        <begin position="7"/>
        <end position="31"/>
    </location>
</feature>